<reference evidence="1" key="1">
    <citation type="submission" date="2019-08" db="EMBL/GenBank/DDBJ databases">
        <authorList>
            <person name="Kucharzyk K."/>
            <person name="Murdoch R.W."/>
            <person name="Higgins S."/>
            <person name="Loffler F."/>
        </authorList>
    </citation>
    <scope>NUCLEOTIDE SEQUENCE</scope>
</reference>
<sequence>MHQRDGRGEALVGEIGVDLGQLRGRQHTLVDQRAGRQRREIDARLETCPAAQREDQPVEIDAAGVFAVADEQQHHVRHDAQRDRAERLGAHRHLTPAVYLEAFLEGDLLDRDHRHLAFGFVGGQVGHTHRVLPHRGQHEIDSFAQESVRNLDENTRAVTGRRVGAGRAAVVEIGQSRQAVQNQLMGGLAVELGNEGYAARVVLVAGIVEPLPAGYRTCRSHLHSCLGAAR</sequence>
<protein>
    <submittedName>
        <fullName evidence="1">Uncharacterized protein</fullName>
    </submittedName>
</protein>
<name>A0A644YQI7_9ZZZZ</name>
<evidence type="ECO:0000313" key="1">
    <source>
        <dbReference type="EMBL" id="MPM30865.1"/>
    </source>
</evidence>
<organism evidence="1">
    <name type="scientific">bioreactor metagenome</name>
    <dbReference type="NCBI Taxonomy" id="1076179"/>
    <lineage>
        <taxon>unclassified sequences</taxon>
        <taxon>metagenomes</taxon>
        <taxon>ecological metagenomes</taxon>
    </lineage>
</organism>
<accession>A0A644YQI7</accession>
<comment type="caution">
    <text evidence="1">The sequence shown here is derived from an EMBL/GenBank/DDBJ whole genome shotgun (WGS) entry which is preliminary data.</text>
</comment>
<dbReference type="EMBL" id="VSSQ01005912">
    <property type="protein sequence ID" value="MPM30865.1"/>
    <property type="molecule type" value="Genomic_DNA"/>
</dbReference>
<dbReference type="AlphaFoldDB" id="A0A644YQI7"/>
<proteinExistence type="predicted"/>
<gene>
    <name evidence="1" type="ORF">SDC9_77416</name>
</gene>